<feature type="chain" id="PRO_5007287230" evidence="2">
    <location>
        <begin position="29"/>
        <end position="207"/>
    </location>
</feature>
<evidence type="ECO:0000313" key="3">
    <source>
        <dbReference type="EMBL" id="KPL94048.1"/>
    </source>
</evidence>
<accession>A0A131ZSL6</accession>
<feature type="signal peptide" evidence="2">
    <location>
        <begin position="1"/>
        <end position="28"/>
    </location>
</feature>
<protein>
    <submittedName>
        <fullName evidence="3">Uncharacterized protein</fullName>
    </submittedName>
</protein>
<organism evidence="3 4">
    <name type="scientific">Sarcoptes scabiei</name>
    <name type="common">Itch mite</name>
    <name type="synonym">Acarus scabiei</name>
    <dbReference type="NCBI Taxonomy" id="52283"/>
    <lineage>
        <taxon>Eukaryota</taxon>
        <taxon>Metazoa</taxon>
        <taxon>Ecdysozoa</taxon>
        <taxon>Arthropoda</taxon>
        <taxon>Chelicerata</taxon>
        <taxon>Arachnida</taxon>
        <taxon>Acari</taxon>
        <taxon>Acariformes</taxon>
        <taxon>Sarcoptiformes</taxon>
        <taxon>Astigmata</taxon>
        <taxon>Psoroptidia</taxon>
        <taxon>Sarcoptoidea</taxon>
        <taxon>Sarcoptidae</taxon>
        <taxon>Sarcoptinae</taxon>
        <taxon>Sarcoptes</taxon>
    </lineage>
</organism>
<gene>
    <name evidence="3" type="ORF">QR98_0001110</name>
</gene>
<dbReference type="PROSITE" id="PS51257">
    <property type="entry name" value="PROKAR_LIPOPROTEIN"/>
    <property type="match status" value="1"/>
</dbReference>
<evidence type="ECO:0000256" key="1">
    <source>
        <dbReference type="SAM" id="MobiDB-lite"/>
    </source>
</evidence>
<dbReference type="OrthoDB" id="6408053at2759"/>
<name>A0A131ZSL6_SARSC</name>
<reference evidence="3 4" key="1">
    <citation type="journal article" date="2015" name="Parasit. Vectors">
        <title>Draft genome of the scabies mite.</title>
        <authorList>
            <person name="Rider S.D.Jr."/>
            <person name="Morgan M.S."/>
            <person name="Arlian L.G."/>
        </authorList>
    </citation>
    <scope>NUCLEOTIDE SEQUENCE [LARGE SCALE GENOMIC DNA]</scope>
    <source>
        <strain evidence="3">Arlian Lab</strain>
    </source>
</reference>
<dbReference type="Proteomes" id="UP000616769">
    <property type="component" value="Unassembled WGS sequence"/>
</dbReference>
<dbReference type="EMBL" id="JXLN01000003">
    <property type="protein sequence ID" value="KPL94048.1"/>
    <property type="molecule type" value="Genomic_DNA"/>
</dbReference>
<proteinExistence type="predicted"/>
<evidence type="ECO:0000256" key="2">
    <source>
        <dbReference type="SAM" id="SignalP"/>
    </source>
</evidence>
<dbReference type="VEuPathDB" id="VectorBase:SSCA003458"/>
<keyword evidence="2" id="KW-0732">Signal</keyword>
<evidence type="ECO:0000313" key="4">
    <source>
        <dbReference type="Proteomes" id="UP000616769"/>
    </source>
</evidence>
<comment type="caution">
    <text evidence="3">The sequence shown here is derived from an EMBL/GenBank/DDBJ whole genome shotgun (WGS) entry which is preliminary data.</text>
</comment>
<sequence length="207" mass="24360">MLQKSPKEFQFSIVFILLFIACIDSITSERVNCRRVVFHPYCRGISAKRSAILSDDDFGYNSSKLPRTLELRSPLPKLLRMIISKPDLREKILDLYHREQLSFKPMTATIIDEIDPTDLKQDQTGKDPEPTDQLVGKNSEDAKLSKILDQMRKEEQDVSNSRFNSKIKRNYMNDLDKNRLPDKKYRLFQARFVGYPEFHQKFGRIRR</sequence>
<feature type="region of interest" description="Disordered" evidence="1">
    <location>
        <begin position="114"/>
        <end position="136"/>
    </location>
</feature>
<dbReference type="AlphaFoldDB" id="A0A131ZSL6"/>
<feature type="compositionally biased region" description="Basic and acidic residues" evidence="1">
    <location>
        <begin position="117"/>
        <end position="129"/>
    </location>
</feature>